<keyword evidence="4" id="KW-1185">Reference proteome</keyword>
<feature type="compositionally biased region" description="Polar residues" evidence="1">
    <location>
        <begin position="417"/>
        <end position="433"/>
    </location>
</feature>
<feature type="compositionally biased region" description="Polar residues" evidence="1">
    <location>
        <begin position="483"/>
        <end position="494"/>
    </location>
</feature>
<organism evidence="3 4">
    <name type="scientific">Elysia crispata</name>
    <name type="common">lettuce slug</name>
    <dbReference type="NCBI Taxonomy" id="231223"/>
    <lineage>
        <taxon>Eukaryota</taxon>
        <taxon>Metazoa</taxon>
        <taxon>Spiralia</taxon>
        <taxon>Lophotrochozoa</taxon>
        <taxon>Mollusca</taxon>
        <taxon>Gastropoda</taxon>
        <taxon>Heterobranchia</taxon>
        <taxon>Euthyneura</taxon>
        <taxon>Panpulmonata</taxon>
        <taxon>Sacoglossa</taxon>
        <taxon>Placobranchoidea</taxon>
        <taxon>Plakobranchidae</taxon>
        <taxon>Elysia</taxon>
    </lineage>
</organism>
<keyword evidence="2" id="KW-0472">Membrane</keyword>
<dbReference type="EMBL" id="JAWDGP010006346">
    <property type="protein sequence ID" value="KAK3742562.1"/>
    <property type="molecule type" value="Genomic_DNA"/>
</dbReference>
<dbReference type="InterPro" id="IPR006212">
    <property type="entry name" value="Furin_repeat"/>
</dbReference>
<reference evidence="3" key="1">
    <citation type="journal article" date="2023" name="G3 (Bethesda)">
        <title>A reference genome for the long-term kleptoplast-retaining sea slug Elysia crispata morphotype clarki.</title>
        <authorList>
            <person name="Eastman K.E."/>
            <person name="Pendleton A.L."/>
            <person name="Shaikh M.A."/>
            <person name="Suttiyut T."/>
            <person name="Ogas R."/>
            <person name="Tomko P."/>
            <person name="Gavelis G."/>
            <person name="Widhalm J.R."/>
            <person name="Wisecaver J.H."/>
        </authorList>
    </citation>
    <scope>NUCLEOTIDE SEQUENCE</scope>
    <source>
        <strain evidence="3">ECLA1</strain>
    </source>
</reference>
<dbReference type="CDD" id="cd00064">
    <property type="entry name" value="FU"/>
    <property type="match status" value="1"/>
</dbReference>
<feature type="region of interest" description="Disordered" evidence="1">
    <location>
        <begin position="405"/>
        <end position="433"/>
    </location>
</feature>
<evidence type="ECO:0000313" key="4">
    <source>
        <dbReference type="Proteomes" id="UP001283361"/>
    </source>
</evidence>
<dbReference type="InterPro" id="IPR009030">
    <property type="entry name" value="Growth_fac_rcpt_cys_sf"/>
</dbReference>
<name>A0AAE0YDZ0_9GAST</name>
<feature type="transmembrane region" description="Helical" evidence="2">
    <location>
        <begin position="133"/>
        <end position="160"/>
    </location>
</feature>
<evidence type="ECO:0000256" key="1">
    <source>
        <dbReference type="SAM" id="MobiDB-lite"/>
    </source>
</evidence>
<feature type="region of interest" description="Disordered" evidence="1">
    <location>
        <begin position="656"/>
        <end position="705"/>
    </location>
</feature>
<gene>
    <name evidence="3" type="ORF">RRG08_023395</name>
</gene>
<feature type="compositionally biased region" description="Basic and acidic residues" evidence="1">
    <location>
        <begin position="405"/>
        <end position="416"/>
    </location>
</feature>
<dbReference type="Proteomes" id="UP001283361">
    <property type="component" value="Unassembled WGS sequence"/>
</dbReference>
<dbReference type="AlphaFoldDB" id="A0AAE0YDZ0"/>
<evidence type="ECO:0000256" key="2">
    <source>
        <dbReference type="SAM" id="Phobius"/>
    </source>
</evidence>
<proteinExistence type="predicted"/>
<evidence type="ECO:0000313" key="3">
    <source>
        <dbReference type="EMBL" id="KAK3742562.1"/>
    </source>
</evidence>
<sequence>MSCLAKGLCCASAQLVTVKVVACGIMVLAFSNTVAATGKSCSSPSDCGWMAQCVGNVCGCANGLDLLSNNRDCKNSTCLDSECLQCNNPEDCTKCVSFMAKTTGMCLQKCEGSAEMQGDNLVCTESKGDDEEIIIIAVVGGVAAGAVLCIIVIIAVCIYIRRTRRNINLQNKSYSGRHMEAGNVKKFSVYDNSALESDLSGFDYRLSKKMDPLEYQTQLEQLRPHMDTLMTMLSQTRSKTRAMKEGDPRLPTYKGMIHQLCRVLVLLHKKDPVGNLPSDALSLVQWGHQMVEDSRQQEVSSSDAAVDFPIAQISSVDVDMDYPHPISPVYATPDGSTDQGFPLPMLVQATPYSSVPVPCTPVQQDVSDPVGYQASARRSGFATISRTPSIPNGVILKNLEFSQPREETVTHIDSEPSRQQSSAPLHHQSQVDNEQVVHLRREDFRNFLITSKDLSSQQHRISSVDDLEGETVITGGEGENLEQESQGQQNNTAISDEENKFNTFGRKNKLVQRHIEDVDSPVLRGHKSLPRPMSTPNFGYGVEQYFQTGSTDSPVNEKNLAMGKRPISQTYSIPQKQHPNTSSKKNIITNPNAMKGSPSFASALGAVGKKSKQAMPLTTKGYFANGHFYDPNPMPMDVVDGEVYAPGSNYSDHSNIMSTFLGDLPRSRTPSSSNHSEDGEESENSGGDLDVFPFDPNDATDPVEV</sequence>
<accession>A0AAE0YDZ0</accession>
<feature type="region of interest" description="Disordered" evidence="1">
    <location>
        <begin position="476"/>
        <end position="498"/>
    </location>
</feature>
<comment type="caution">
    <text evidence="3">The sequence shown here is derived from an EMBL/GenBank/DDBJ whole genome shotgun (WGS) entry which is preliminary data.</text>
</comment>
<keyword evidence="2" id="KW-1133">Transmembrane helix</keyword>
<keyword evidence="2" id="KW-0812">Transmembrane</keyword>
<dbReference type="SUPFAM" id="SSF57184">
    <property type="entry name" value="Growth factor receptor domain"/>
    <property type="match status" value="1"/>
</dbReference>
<protein>
    <submittedName>
        <fullName evidence="3">Uncharacterized protein</fullName>
    </submittedName>
</protein>